<sequence length="213" mass="25120">MIPEFQFEGNPENATAMAAYMRQRYQFVGVKTPTRRQQSKALIKLTKKTDPATVLTWIAHFYARQEREYQYLAIDLGVAIVPQLTLSQLHQLVAYIPQKAWWDSVDAWRKVYDGYLKRHPADKSQIFGWFYGQPNFWLRRIAITLQLLEKDTLDTTLLTQAIEADLETDEFFIQKAIGWALRNYSKFNPQWVRQFMATHQLQPLARREGGRYL</sequence>
<proteinExistence type="predicted"/>
<dbReference type="RefSeq" id="WP_056941948.1">
    <property type="nucleotide sequence ID" value="NZ_AZCX01000002.1"/>
</dbReference>
<dbReference type="CDD" id="cd07064">
    <property type="entry name" value="AlkD_like_1"/>
    <property type="match status" value="1"/>
</dbReference>
<dbReference type="Pfam" id="PF08713">
    <property type="entry name" value="DNA_alkylation"/>
    <property type="match status" value="1"/>
</dbReference>
<evidence type="ECO:0000313" key="2">
    <source>
        <dbReference type="Proteomes" id="UP000050911"/>
    </source>
</evidence>
<dbReference type="Gene3D" id="1.20.1660.10">
    <property type="entry name" value="Hypothetical protein (EF3068)"/>
    <property type="match status" value="1"/>
</dbReference>
<dbReference type="InterPro" id="IPR016024">
    <property type="entry name" value="ARM-type_fold"/>
</dbReference>
<dbReference type="EMBL" id="AZCX01000002">
    <property type="protein sequence ID" value="KRK48713.1"/>
    <property type="molecule type" value="Genomic_DNA"/>
</dbReference>
<dbReference type="STRING" id="1302272.FC96_GL001031"/>
<dbReference type="Gene3D" id="1.25.40.290">
    <property type="entry name" value="ARM repeat domains"/>
    <property type="match status" value="1"/>
</dbReference>
<accession>A0A0R1HT37</accession>
<dbReference type="SUPFAM" id="SSF48371">
    <property type="entry name" value="ARM repeat"/>
    <property type="match status" value="1"/>
</dbReference>
<dbReference type="AlphaFoldDB" id="A0A0R1HT37"/>
<organism evidence="1 2">
    <name type="scientific">Secundilactobacillus kimchicus JCM 15530</name>
    <dbReference type="NCBI Taxonomy" id="1302272"/>
    <lineage>
        <taxon>Bacteria</taxon>
        <taxon>Bacillati</taxon>
        <taxon>Bacillota</taxon>
        <taxon>Bacilli</taxon>
        <taxon>Lactobacillales</taxon>
        <taxon>Lactobacillaceae</taxon>
        <taxon>Secundilactobacillus</taxon>
    </lineage>
</organism>
<reference evidence="1 2" key="1">
    <citation type="journal article" date="2015" name="Genome Announc.">
        <title>Expanding the biotechnology potential of lactobacilli through comparative genomics of 213 strains and associated genera.</title>
        <authorList>
            <person name="Sun Z."/>
            <person name="Harris H.M."/>
            <person name="McCann A."/>
            <person name="Guo C."/>
            <person name="Argimon S."/>
            <person name="Zhang W."/>
            <person name="Yang X."/>
            <person name="Jeffery I.B."/>
            <person name="Cooney J.C."/>
            <person name="Kagawa T.F."/>
            <person name="Liu W."/>
            <person name="Song Y."/>
            <person name="Salvetti E."/>
            <person name="Wrobel A."/>
            <person name="Rasinkangas P."/>
            <person name="Parkhill J."/>
            <person name="Rea M.C."/>
            <person name="O'Sullivan O."/>
            <person name="Ritari J."/>
            <person name="Douillard F.P."/>
            <person name="Paul Ross R."/>
            <person name="Yang R."/>
            <person name="Briner A.E."/>
            <person name="Felis G.E."/>
            <person name="de Vos W.M."/>
            <person name="Barrangou R."/>
            <person name="Klaenhammer T.R."/>
            <person name="Caufield P.W."/>
            <person name="Cui Y."/>
            <person name="Zhang H."/>
            <person name="O'Toole P.W."/>
        </authorList>
    </citation>
    <scope>NUCLEOTIDE SEQUENCE [LARGE SCALE GENOMIC DNA]</scope>
    <source>
        <strain evidence="1 2">JCM 15530</strain>
    </source>
</reference>
<evidence type="ECO:0000313" key="1">
    <source>
        <dbReference type="EMBL" id="KRK48713.1"/>
    </source>
</evidence>
<name>A0A0R1HT37_9LACO</name>
<dbReference type="PANTHER" id="PTHR34070:SF1">
    <property type="entry name" value="DNA ALKYLATION REPAIR PROTEIN"/>
    <property type="match status" value="1"/>
</dbReference>
<comment type="caution">
    <text evidence="1">The sequence shown here is derived from an EMBL/GenBank/DDBJ whole genome shotgun (WGS) entry which is preliminary data.</text>
</comment>
<dbReference type="Proteomes" id="UP000050911">
    <property type="component" value="Unassembled WGS sequence"/>
</dbReference>
<dbReference type="PANTHER" id="PTHR34070">
    <property type="entry name" value="ARMADILLO-TYPE FOLD"/>
    <property type="match status" value="1"/>
</dbReference>
<dbReference type="InterPro" id="IPR014825">
    <property type="entry name" value="DNA_alkylation"/>
</dbReference>
<protein>
    <submittedName>
        <fullName evidence="1">DNA alkylation repair enzyme</fullName>
    </submittedName>
</protein>
<dbReference type="PATRIC" id="fig|1302272.5.peg.1038"/>
<gene>
    <name evidence="1" type="ORF">FC96_GL001031</name>
</gene>
<keyword evidence="2" id="KW-1185">Reference proteome</keyword>
<dbReference type="OrthoDB" id="9775346at2"/>